<reference evidence="3" key="2">
    <citation type="submission" date="2023-11" db="UniProtKB">
        <authorList>
            <consortium name="WormBaseParasite"/>
        </authorList>
    </citation>
    <scope>IDENTIFICATION</scope>
</reference>
<dbReference type="AlphaFoldDB" id="A0A183VWE2"/>
<dbReference type="Proteomes" id="UP000050795">
    <property type="component" value="Unassembled WGS sequence"/>
</dbReference>
<dbReference type="InterPro" id="IPR038212">
    <property type="entry name" value="TF_EnY2_sf"/>
</dbReference>
<dbReference type="OrthoDB" id="6221744at2759"/>
<dbReference type="PANTHER" id="PTHR12514">
    <property type="entry name" value="ENHANCER OF YELLOW 2 TRANSCRIPTION FACTOR"/>
    <property type="match status" value="1"/>
</dbReference>
<sequence>MPISPSSMPYPTRLSSEPSKDLIEKVSRRLSTTGEIARLTAYIPGRLSELNWCESVLELCREYVRNNTASGLQAGGIQSIEKPEPSAIPIDDIVKAVTPQSRLRLPEELYTELVNRIIGFIGEQLID</sequence>
<keyword evidence="2" id="KW-1185">Reference proteome</keyword>
<organism evidence="2 3">
    <name type="scientific">Trichobilharzia regenti</name>
    <name type="common">Nasal bird schistosome</name>
    <dbReference type="NCBI Taxonomy" id="157069"/>
    <lineage>
        <taxon>Eukaryota</taxon>
        <taxon>Metazoa</taxon>
        <taxon>Spiralia</taxon>
        <taxon>Lophotrochozoa</taxon>
        <taxon>Platyhelminthes</taxon>
        <taxon>Trematoda</taxon>
        <taxon>Digenea</taxon>
        <taxon>Strigeidida</taxon>
        <taxon>Schistosomatoidea</taxon>
        <taxon>Schistosomatidae</taxon>
        <taxon>Trichobilharzia</taxon>
    </lineage>
</organism>
<dbReference type="GO" id="GO:0005643">
    <property type="term" value="C:nuclear pore"/>
    <property type="evidence" value="ECO:0007669"/>
    <property type="project" value="InterPro"/>
</dbReference>
<dbReference type="WBParaSite" id="TREG1_133550.1">
    <property type="protein sequence ID" value="TREG1_133550.1"/>
    <property type="gene ID" value="TREG1_133550"/>
</dbReference>
<dbReference type="Pfam" id="PF10163">
    <property type="entry name" value="EnY2"/>
    <property type="match status" value="1"/>
</dbReference>
<feature type="compositionally biased region" description="Polar residues" evidence="1">
    <location>
        <begin position="1"/>
        <end position="17"/>
    </location>
</feature>
<dbReference type="Gene3D" id="1.10.246.140">
    <property type="match status" value="1"/>
</dbReference>
<accession>A0A183VWE2</accession>
<feature type="region of interest" description="Disordered" evidence="1">
    <location>
        <begin position="1"/>
        <end position="21"/>
    </location>
</feature>
<name>A0A183VWE2_TRIRE</name>
<dbReference type="GO" id="GO:0003713">
    <property type="term" value="F:transcription coactivator activity"/>
    <property type="evidence" value="ECO:0007669"/>
    <property type="project" value="InterPro"/>
</dbReference>
<dbReference type="GO" id="GO:0006406">
    <property type="term" value="P:mRNA export from nucleus"/>
    <property type="evidence" value="ECO:0007669"/>
    <property type="project" value="InterPro"/>
</dbReference>
<reference evidence="2" key="1">
    <citation type="submission" date="2022-06" db="EMBL/GenBank/DDBJ databases">
        <authorList>
            <person name="Berger JAMES D."/>
            <person name="Berger JAMES D."/>
        </authorList>
    </citation>
    <scope>NUCLEOTIDE SEQUENCE [LARGE SCALE GENOMIC DNA]</scope>
</reference>
<dbReference type="InterPro" id="IPR018783">
    <property type="entry name" value="TF_ENY2"/>
</dbReference>
<evidence type="ECO:0000313" key="3">
    <source>
        <dbReference type="WBParaSite" id="TREG1_133550.1"/>
    </source>
</evidence>
<proteinExistence type="predicted"/>
<protein>
    <submittedName>
        <fullName evidence="3">Flagellar biosynthesis protein FlhF</fullName>
    </submittedName>
</protein>
<evidence type="ECO:0000313" key="2">
    <source>
        <dbReference type="Proteomes" id="UP000050795"/>
    </source>
</evidence>
<evidence type="ECO:0000256" key="1">
    <source>
        <dbReference type="SAM" id="MobiDB-lite"/>
    </source>
</evidence>
<dbReference type="GO" id="GO:0000124">
    <property type="term" value="C:SAGA complex"/>
    <property type="evidence" value="ECO:0007669"/>
    <property type="project" value="InterPro"/>
</dbReference>